<evidence type="ECO:0000259" key="7">
    <source>
        <dbReference type="Pfam" id="PF24986"/>
    </source>
</evidence>
<gene>
    <name evidence="5 8" type="primary">rimM</name>
    <name evidence="8" type="ORF">NOG11_00190</name>
</gene>
<dbReference type="InterPro" id="IPR036976">
    <property type="entry name" value="RimM_N_sf"/>
</dbReference>
<comment type="subunit">
    <text evidence="5">Binds ribosomal protein uS19.</text>
</comment>
<keyword evidence="3 5" id="KW-0698">rRNA processing</keyword>
<dbReference type="GO" id="GO:0005840">
    <property type="term" value="C:ribosome"/>
    <property type="evidence" value="ECO:0007669"/>
    <property type="project" value="InterPro"/>
</dbReference>
<evidence type="ECO:0000256" key="1">
    <source>
        <dbReference type="ARBA" id="ARBA00022490"/>
    </source>
</evidence>
<evidence type="ECO:0000256" key="4">
    <source>
        <dbReference type="ARBA" id="ARBA00023186"/>
    </source>
</evidence>
<dbReference type="GO" id="GO:0006364">
    <property type="term" value="P:rRNA processing"/>
    <property type="evidence" value="ECO:0007669"/>
    <property type="project" value="UniProtKB-UniRule"/>
</dbReference>
<dbReference type="PANTHER" id="PTHR33692:SF1">
    <property type="entry name" value="RIBOSOME MATURATION FACTOR RIMM"/>
    <property type="match status" value="1"/>
</dbReference>
<dbReference type="InterPro" id="IPR009000">
    <property type="entry name" value="Transl_B-barrel_sf"/>
</dbReference>
<protein>
    <recommendedName>
        <fullName evidence="5">Ribosome maturation factor RimM</fullName>
    </recommendedName>
</protein>
<keyword evidence="1 5" id="KW-0963">Cytoplasm</keyword>
<keyword evidence="4 5" id="KW-0143">Chaperone</keyword>
<dbReference type="EMBL" id="JANIBC010000001">
    <property type="protein sequence ID" value="MCQ8183797.1"/>
    <property type="molecule type" value="Genomic_DNA"/>
</dbReference>
<comment type="function">
    <text evidence="5">An accessory protein needed during the final step in the assembly of 30S ribosomal subunit, possibly for assembly of the head region. Essential for efficient processing of 16S rRNA. May be needed both before and after RbfA during the maturation of 16S rRNA. It has affinity for free ribosomal 30S subunits but not for 70S ribosomes.</text>
</comment>
<comment type="caution">
    <text evidence="8">The sequence shown here is derived from an EMBL/GenBank/DDBJ whole genome shotgun (WGS) entry which is preliminary data.</text>
</comment>
<evidence type="ECO:0000256" key="3">
    <source>
        <dbReference type="ARBA" id="ARBA00022552"/>
    </source>
</evidence>
<dbReference type="Gene3D" id="2.30.30.240">
    <property type="entry name" value="PRC-barrel domain"/>
    <property type="match status" value="1"/>
</dbReference>
<comment type="subcellular location">
    <subcellularLocation>
        <location evidence="5">Cytoplasm</location>
    </subcellularLocation>
</comment>
<reference evidence="8" key="1">
    <citation type="submission" date="2022-07" db="EMBL/GenBank/DDBJ databases">
        <title>Parvularcula maris sp. nov., an algicidal bacterium isolated from seawater.</title>
        <authorList>
            <person name="Li F."/>
        </authorList>
    </citation>
    <scope>NUCLEOTIDE SEQUENCE</scope>
    <source>
        <strain evidence="8">BGMRC 0090</strain>
    </source>
</reference>
<accession>A0A9X2RID7</accession>
<evidence type="ECO:0000259" key="6">
    <source>
        <dbReference type="Pfam" id="PF01782"/>
    </source>
</evidence>
<dbReference type="Proteomes" id="UP001142610">
    <property type="component" value="Unassembled WGS sequence"/>
</dbReference>
<dbReference type="NCBIfam" id="TIGR02273">
    <property type="entry name" value="16S_RimM"/>
    <property type="match status" value="1"/>
</dbReference>
<dbReference type="HAMAP" id="MF_00014">
    <property type="entry name" value="Ribosome_mat_RimM"/>
    <property type="match status" value="1"/>
</dbReference>
<dbReference type="AlphaFoldDB" id="A0A9X2RID7"/>
<comment type="domain">
    <text evidence="5">The PRC barrel domain binds ribosomal protein uS19.</text>
</comment>
<comment type="similarity">
    <text evidence="5">Belongs to the RimM family.</text>
</comment>
<evidence type="ECO:0000256" key="5">
    <source>
        <dbReference type="HAMAP-Rule" id="MF_00014"/>
    </source>
</evidence>
<organism evidence="8 9">
    <name type="scientific">Parvularcula maris</name>
    <dbReference type="NCBI Taxonomy" id="2965077"/>
    <lineage>
        <taxon>Bacteria</taxon>
        <taxon>Pseudomonadati</taxon>
        <taxon>Pseudomonadota</taxon>
        <taxon>Alphaproteobacteria</taxon>
        <taxon>Parvularculales</taxon>
        <taxon>Parvularculaceae</taxon>
        <taxon>Parvularcula</taxon>
    </lineage>
</organism>
<feature type="domain" description="RimM N-terminal" evidence="6">
    <location>
        <begin position="9"/>
        <end position="89"/>
    </location>
</feature>
<dbReference type="InterPro" id="IPR011961">
    <property type="entry name" value="RimM"/>
</dbReference>
<evidence type="ECO:0000313" key="8">
    <source>
        <dbReference type="EMBL" id="MCQ8183797.1"/>
    </source>
</evidence>
<dbReference type="InterPro" id="IPR002676">
    <property type="entry name" value="RimM_N"/>
</dbReference>
<dbReference type="InterPro" id="IPR056792">
    <property type="entry name" value="PRC_RimM"/>
</dbReference>
<feature type="domain" description="Ribosome maturation factor RimM PRC barrel" evidence="7">
    <location>
        <begin position="103"/>
        <end position="167"/>
    </location>
</feature>
<dbReference type="GO" id="GO:0043022">
    <property type="term" value="F:ribosome binding"/>
    <property type="evidence" value="ECO:0007669"/>
    <property type="project" value="InterPro"/>
</dbReference>
<dbReference type="PANTHER" id="PTHR33692">
    <property type="entry name" value="RIBOSOME MATURATION FACTOR RIMM"/>
    <property type="match status" value="1"/>
</dbReference>
<proteinExistence type="inferred from homology"/>
<evidence type="ECO:0000313" key="9">
    <source>
        <dbReference type="Proteomes" id="UP001142610"/>
    </source>
</evidence>
<keyword evidence="2 5" id="KW-0690">Ribosome biogenesis</keyword>
<name>A0A9X2RID7_9PROT</name>
<evidence type="ECO:0000256" key="2">
    <source>
        <dbReference type="ARBA" id="ARBA00022517"/>
    </source>
</evidence>
<dbReference type="GO" id="GO:0005737">
    <property type="term" value="C:cytoplasm"/>
    <property type="evidence" value="ECO:0007669"/>
    <property type="project" value="UniProtKB-SubCell"/>
</dbReference>
<dbReference type="Pfam" id="PF24986">
    <property type="entry name" value="PRC_RimM"/>
    <property type="match status" value="1"/>
</dbReference>
<sequence length="168" mass="18188">MPSEPRMVVVAQFAGTHGVRGEFKLRSYTEEPEDVFEYGELTAPGGQSLRPSFVRALKPSMFLCRAEGFSSPEALLDAFKGALLSVPRDVLPPTEDDDDFYIEDLVGLEARTPDGVSLGKVRTVQNYGAGDVMEIKGAGGLVLLPFTKEAVPGVHIEEGFLTVVPEED</sequence>
<dbReference type="GO" id="GO:0042274">
    <property type="term" value="P:ribosomal small subunit biogenesis"/>
    <property type="evidence" value="ECO:0007669"/>
    <property type="project" value="UniProtKB-UniRule"/>
</dbReference>
<dbReference type="Gene3D" id="2.40.30.60">
    <property type="entry name" value="RimM"/>
    <property type="match status" value="1"/>
</dbReference>
<dbReference type="Pfam" id="PF01782">
    <property type="entry name" value="RimM"/>
    <property type="match status" value="1"/>
</dbReference>
<dbReference type="InterPro" id="IPR011033">
    <property type="entry name" value="PRC_barrel-like_sf"/>
</dbReference>
<dbReference type="SUPFAM" id="SSF50346">
    <property type="entry name" value="PRC-barrel domain"/>
    <property type="match status" value="1"/>
</dbReference>
<dbReference type="SUPFAM" id="SSF50447">
    <property type="entry name" value="Translation proteins"/>
    <property type="match status" value="1"/>
</dbReference>
<keyword evidence="9" id="KW-1185">Reference proteome</keyword>
<dbReference type="RefSeq" id="WP_256617600.1">
    <property type="nucleotide sequence ID" value="NZ_JANIBC010000001.1"/>
</dbReference>